<dbReference type="STRING" id="857967.G0QYE0"/>
<keyword evidence="1 3" id="KW-0378">Hydrolase</keyword>
<dbReference type="InterPro" id="IPR029058">
    <property type="entry name" value="AB_hydrolase_fold"/>
</dbReference>
<dbReference type="OMA" id="ANANWIC"/>
<dbReference type="PANTHER" id="PTHR42776">
    <property type="entry name" value="SERINE PEPTIDASE S9 FAMILY MEMBER"/>
    <property type="match status" value="1"/>
</dbReference>
<dbReference type="Proteomes" id="UP000008983">
    <property type="component" value="Unassembled WGS sequence"/>
</dbReference>
<dbReference type="SUPFAM" id="SSF53474">
    <property type="entry name" value="alpha/beta-Hydrolases"/>
    <property type="match status" value="1"/>
</dbReference>
<dbReference type="GO" id="GO:0004252">
    <property type="term" value="F:serine-type endopeptidase activity"/>
    <property type="evidence" value="ECO:0007669"/>
    <property type="project" value="TreeGrafter"/>
</dbReference>
<dbReference type="RefSeq" id="XP_004031001.1">
    <property type="nucleotide sequence ID" value="XM_004030953.1"/>
</dbReference>
<dbReference type="GO" id="GO:0006508">
    <property type="term" value="P:proteolysis"/>
    <property type="evidence" value="ECO:0007669"/>
    <property type="project" value="InterPro"/>
</dbReference>
<dbReference type="InParanoid" id="G0QYE0"/>
<dbReference type="EC" id="3.4.19.1" evidence="3"/>
<feature type="domain" description="Peptidase S9 prolyl oligopeptidase catalytic" evidence="2">
    <location>
        <begin position="168"/>
        <end position="357"/>
    </location>
</feature>
<organism evidence="3 4">
    <name type="scientific">Ichthyophthirius multifiliis</name>
    <name type="common">White spot disease agent</name>
    <name type="synonym">Ich</name>
    <dbReference type="NCBI Taxonomy" id="5932"/>
    <lineage>
        <taxon>Eukaryota</taxon>
        <taxon>Sar</taxon>
        <taxon>Alveolata</taxon>
        <taxon>Ciliophora</taxon>
        <taxon>Intramacronucleata</taxon>
        <taxon>Oligohymenophorea</taxon>
        <taxon>Hymenostomatida</taxon>
        <taxon>Ophryoglenina</taxon>
        <taxon>Ichthyophthirius</taxon>
    </lineage>
</organism>
<dbReference type="OrthoDB" id="294046at2759"/>
<evidence type="ECO:0000313" key="3">
    <source>
        <dbReference type="EMBL" id="EGR29765.1"/>
    </source>
</evidence>
<gene>
    <name evidence="3" type="ORF">IMG5_148910</name>
</gene>
<dbReference type="Gene3D" id="3.40.50.1820">
    <property type="entry name" value="alpha/beta hydrolase"/>
    <property type="match status" value="1"/>
</dbReference>
<dbReference type="eggNOG" id="KOG2100">
    <property type="taxonomic scope" value="Eukaryota"/>
</dbReference>
<dbReference type="AlphaFoldDB" id="G0QYE0"/>
<dbReference type="GeneID" id="14905874"/>
<protein>
    <submittedName>
        <fullName evidence="3">Prolyl oligopeptidase family protein, putative</fullName>
        <ecNumber evidence="3">3.4.19.1</ecNumber>
    </submittedName>
</protein>
<dbReference type="EMBL" id="GL984107">
    <property type="protein sequence ID" value="EGR29765.1"/>
    <property type="molecule type" value="Genomic_DNA"/>
</dbReference>
<sequence>MQIYIVNTENKEVFPISKNETLSDVFQLLQYDQVSGILYASFTNMKNPLKVVFANLDLNLNTKVLSEKIEWKEVSLINNNTNIIFQIQQNIIFEQFEERLIKQGEAEGFFWKLKKFENQNIPNELKELYENNEKINPLKYSQDNQRPLVVMVHGGPHGSSAGNFGLLRLYFLLQGYGILAPNYTGSCGYGQNFMEKLLTNIGDIDAQEILGMIDQIIQKGLCDPKKIIIIGGSYGGFMTGIMATRHAEKFLCGILMNPVVNINFNLNASDIPEWSTAECFNRKNNWNLSPEDYRRMFEISPASQINKLPSINFIGVKDRRVPYQQSIAFHSQCLQNGCDFKTYVYPEADHSLDDCLNTVFDVLMKSILFIEGQLLK</sequence>
<dbReference type="PANTHER" id="PTHR42776:SF4">
    <property type="entry name" value="ACYLAMINO-ACID-RELEASING ENZYME"/>
    <property type="match status" value="1"/>
</dbReference>
<name>G0QYE0_ICHMU</name>
<dbReference type="GO" id="GO:0008242">
    <property type="term" value="F:omega peptidase activity"/>
    <property type="evidence" value="ECO:0007669"/>
    <property type="project" value="UniProtKB-EC"/>
</dbReference>
<evidence type="ECO:0000256" key="1">
    <source>
        <dbReference type="ARBA" id="ARBA00022801"/>
    </source>
</evidence>
<dbReference type="InterPro" id="IPR001375">
    <property type="entry name" value="Peptidase_S9_cat"/>
</dbReference>
<proteinExistence type="predicted"/>
<evidence type="ECO:0000259" key="2">
    <source>
        <dbReference type="Pfam" id="PF00326"/>
    </source>
</evidence>
<reference evidence="3 4" key="1">
    <citation type="submission" date="2011-07" db="EMBL/GenBank/DDBJ databases">
        <authorList>
            <person name="Coyne R."/>
            <person name="Brami D."/>
            <person name="Johnson J."/>
            <person name="Hostetler J."/>
            <person name="Hannick L."/>
            <person name="Clark T."/>
            <person name="Cassidy-Hanley D."/>
            <person name="Inman J."/>
        </authorList>
    </citation>
    <scope>NUCLEOTIDE SEQUENCE [LARGE SCALE GENOMIC DNA]</scope>
    <source>
        <strain evidence="3 4">G5</strain>
    </source>
</reference>
<keyword evidence="4" id="KW-1185">Reference proteome</keyword>
<dbReference type="Pfam" id="PF00326">
    <property type="entry name" value="Peptidase_S9"/>
    <property type="match status" value="1"/>
</dbReference>
<accession>G0QYE0</accession>
<evidence type="ECO:0000313" key="4">
    <source>
        <dbReference type="Proteomes" id="UP000008983"/>
    </source>
</evidence>